<feature type="transmembrane region" description="Helical" evidence="6">
    <location>
        <begin position="247"/>
        <end position="267"/>
    </location>
</feature>
<feature type="domain" description="EamA" evidence="7">
    <location>
        <begin position="12"/>
        <end position="142"/>
    </location>
</feature>
<keyword evidence="9" id="KW-1185">Reference proteome</keyword>
<feature type="transmembrane region" description="Helical" evidence="6">
    <location>
        <begin position="37"/>
        <end position="59"/>
    </location>
</feature>
<keyword evidence="3 6" id="KW-0812">Transmembrane</keyword>
<dbReference type="PANTHER" id="PTHR32322">
    <property type="entry name" value="INNER MEMBRANE TRANSPORTER"/>
    <property type="match status" value="1"/>
</dbReference>
<protein>
    <submittedName>
        <fullName evidence="8">Drug/metabolite transporter (DMT)-like permease</fullName>
    </submittedName>
</protein>
<evidence type="ECO:0000256" key="4">
    <source>
        <dbReference type="ARBA" id="ARBA00022989"/>
    </source>
</evidence>
<dbReference type="InterPro" id="IPR050638">
    <property type="entry name" value="AA-Vitamin_Transporters"/>
</dbReference>
<dbReference type="PANTHER" id="PTHR32322:SF2">
    <property type="entry name" value="EAMA DOMAIN-CONTAINING PROTEIN"/>
    <property type="match status" value="1"/>
</dbReference>
<dbReference type="GO" id="GO:0016020">
    <property type="term" value="C:membrane"/>
    <property type="evidence" value="ECO:0007669"/>
    <property type="project" value="UniProtKB-SubCell"/>
</dbReference>
<keyword evidence="4 6" id="KW-1133">Transmembrane helix</keyword>
<dbReference type="AlphaFoldDB" id="A0A7Z0D736"/>
<feature type="transmembrane region" description="Helical" evidence="6">
    <location>
        <begin position="155"/>
        <end position="177"/>
    </location>
</feature>
<dbReference type="Pfam" id="PF00892">
    <property type="entry name" value="EamA"/>
    <property type="match status" value="2"/>
</dbReference>
<comment type="caution">
    <text evidence="8">The sequence shown here is derived from an EMBL/GenBank/DDBJ whole genome shotgun (WGS) entry which is preliminary data.</text>
</comment>
<feature type="transmembrane region" description="Helical" evidence="6">
    <location>
        <begin position="216"/>
        <end position="235"/>
    </location>
</feature>
<organism evidence="8 9">
    <name type="scientific">Naumannella cuiyingiana</name>
    <dbReference type="NCBI Taxonomy" id="1347891"/>
    <lineage>
        <taxon>Bacteria</taxon>
        <taxon>Bacillati</taxon>
        <taxon>Actinomycetota</taxon>
        <taxon>Actinomycetes</taxon>
        <taxon>Propionibacteriales</taxon>
        <taxon>Propionibacteriaceae</taxon>
        <taxon>Naumannella</taxon>
    </lineage>
</organism>
<keyword evidence="5 6" id="KW-0472">Membrane</keyword>
<dbReference type="Proteomes" id="UP000527616">
    <property type="component" value="Unassembled WGS sequence"/>
</dbReference>
<evidence type="ECO:0000256" key="2">
    <source>
        <dbReference type="ARBA" id="ARBA00007362"/>
    </source>
</evidence>
<gene>
    <name evidence="8" type="ORF">GGQ54_000639</name>
</gene>
<feature type="transmembrane region" description="Helical" evidence="6">
    <location>
        <begin position="71"/>
        <end position="95"/>
    </location>
</feature>
<name>A0A7Z0D736_9ACTN</name>
<evidence type="ECO:0000256" key="5">
    <source>
        <dbReference type="ARBA" id="ARBA00023136"/>
    </source>
</evidence>
<feature type="transmembrane region" description="Helical" evidence="6">
    <location>
        <begin position="127"/>
        <end position="143"/>
    </location>
</feature>
<dbReference type="InterPro" id="IPR000620">
    <property type="entry name" value="EamA_dom"/>
</dbReference>
<accession>A0A7Z0D736</accession>
<feature type="transmembrane region" description="Helical" evidence="6">
    <location>
        <begin position="189"/>
        <end position="210"/>
    </location>
</feature>
<evidence type="ECO:0000259" key="7">
    <source>
        <dbReference type="Pfam" id="PF00892"/>
    </source>
</evidence>
<evidence type="ECO:0000256" key="3">
    <source>
        <dbReference type="ARBA" id="ARBA00022692"/>
    </source>
</evidence>
<dbReference type="InterPro" id="IPR037185">
    <property type="entry name" value="EmrE-like"/>
</dbReference>
<evidence type="ECO:0000256" key="1">
    <source>
        <dbReference type="ARBA" id="ARBA00004141"/>
    </source>
</evidence>
<evidence type="ECO:0000313" key="8">
    <source>
        <dbReference type="EMBL" id="NYI70079.1"/>
    </source>
</evidence>
<dbReference type="SUPFAM" id="SSF103481">
    <property type="entry name" value="Multidrug resistance efflux transporter EmrE"/>
    <property type="match status" value="2"/>
</dbReference>
<sequence>MMRRGAADRTWLIALAAALWGFSGLLRAPLSRAYPSTSVVLWEHLFLVVLVSPLLPGAIRALRRSSARTVVAVLVIGGGSSALATTLFTAAFAYGDPISPQVLQKLQPLLAIGLAALLLGERVRGRFWLFAVPALAGAWLMAFPNPLQVGIRSLVPALLGVGAAALWALGTVLGRAVSAQLTFWQVTALRFAGGFVALVIINAALGTPMIMPVSTWGSILSLALIPGLAALLLYYHGLRRTAASRATLAELAFPLTAALVGVTLLGASLAPSQWVGLGVVLVSVVALALHEQRAERPAVRVPQPARTD</sequence>
<feature type="domain" description="EamA" evidence="7">
    <location>
        <begin position="157"/>
        <end position="287"/>
    </location>
</feature>
<feature type="transmembrane region" description="Helical" evidence="6">
    <location>
        <begin position="273"/>
        <end position="290"/>
    </location>
</feature>
<reference evidence="8 9" key="1">
    <citation type="submission" date="2020-07" db="EMBL/GenBank/DDBJ databases">
        <title>Sequencing the genomes of 1000 actinobacteria strains.</title>
        <authorList>
            <person name="Klenk H.-P."/>
        </authorList>
    </citation>
    <scope>NUCLEOTIDE SEQUENCE [LARGE SCALE GENOMIC DNA]</scope>
    <source>
        <strain evidence="8 9">DSM 103164</strain>
    </source>
</reference>
<comment type="similarity">
    <text evidence="2">Belongs to the EamA transporter family.</text>
</comment>
<proteinExistence type="inferred from homology"/>
<evidence type="ECO:0000313" key="9">
    <source>
        <dbReference type="Proteomes" id="UP000527616"/>
    </source>
</evidence>
<comment type="subcellular location">
    <subcellularLocation>
        <location evidence="1">Membrane</location>
        <topology evidence="1">Multi-pass membrane protein</topology>
    </subcellularLocation>
</comment>
<dbReference type="EMBL" id="JACBZS010000001">
    <property type="protein sequence ID" value="NYI70079.1"/>
    <property type="molecule type" value="Genomic_DNA"/>
</dbReference>
<evidence type="ECO:0000256" key="6">
    <source>
        <dbReference type="SAM" id="Phobius"/>
    </source>
</evidence>
<feature type="transmembrane region" description="Helical" evidence="6">
    <location>
        <begin position="101"/>
        <end position="120"/>
    </location>
</feature>